<proteinExistence type="predicted"/>
<sequence length="198" mass="21891">MSKGHDLGPVINDLVQRGQVKATFIINAQPRQLGSGSPTQFLPWNQIGMVFHLGDDDAITRLQTQRLTYRGVAKRSVAQRISHEIDRFSCVLGKDDVARLSADETSDRFPRAFIRVRCFFAQVVGATMDSRIVHLVKPALSVQHGRRLLGCCTAVQVHQAFTVTNGPLQERKVSLDAGYIKSRDGRGGARGHAELPDF</sequence>
<organism evidence="1">
    <name type="scientific">freshwater metagenome</name>
    <dbReference type="NCBI Taxonomy" id="449393"/>
    <lineage>
        <taxon>unclassified sequences</taxon>
        <taxon>metagenomes</taxon>
        <taxon>ecological metagenomes</taxon>
    </lineage>
</organism>
<dbReference type="AlphaFoldDB" id="A0A6J6X880"/>
<dbReference type="EMBL" id="CAFAAK010000009">
    <property type="protein sequence ID" value="CAB4792385.1"/>
    <property type="molecule type" value="Genomic_DNA"/>
</dbReference>
<protein>
    <submittedName>
        <fullName evidence="1">Unannotated protein</fullName>
    </submittedName>
</protein>
<evidence type="ECO:0000313" key="1">
    <source>
        <dbReference type="EMBL" id="CAB4792385.1"/>
    </source>
</evidence>
<reference evidence="1" key="1">
    <citation type="submission" date="2020-05" db="EMBL/GenBank/DDBJ databases">
        <authorList>
            <person name="Chiriac C."/>
            <person name="Salcher M."/>
            <person name="Ghai R."/>
            <person name="Kavagutti S V."/>
        </authorList>
    </citation>
    <scope>NUCLEOTIDE SEQUENCE</scope>
</reference>
<accession>A0A6J6X880</accession>
<gene>
    <name evidence="1" type="ORF">UFOPK3024_00110</name>
</gene>
<name>A0A6J6X880_9ZZZZ</name>